<evidence type="ECO:0000256" key="2">
    <source>
        <dbReference type="ARBA" id="ARBA00022448"/>
    </source>
</evidence>
<dbReference type="Gene3D" id="1.20.1740.10">
    <property type="entry name" value="Amino acid/polyamine transporter I"/>
    <property type="match status" value="1"/>
</dbReference>
<evidence type="ECO:0000256" key="1">
    <source>
        <dbReference type="ARBA" id="ARBA00004141"/>
    </source>
</evidence>
<organism evidence="8 9">
    <name type="scientific">Morchella conica CCBAS932</name>
    <dbReference type="NCBI Taxonomy" id="1392247"/>
    <lineage>
        <taxon>Eukaryota</taxon>
        <taxon>Fungi</taxon>
        <taxon>Dikarya</taxon>
        <taxon>Ascomycota</taxon>
        <taxon>Pezizomycotina</taxon>
        <taxon>Pezizomycetes</taxon>
        <taxon>Pezizales</taxon>
        <taxon>Morchellaceae</taxon>
        <taxon>Morchella</taxon>
    </lineage>
</organism>
<proteinExistence type="predicted"/>
<dbReference type="InParanoid" id="A0A3N4KGE4"/>
<dbReference type="GO" id="GO:0022857">
    <property type="term" value="F:transmembrane transporter activity"/>
    <property type="evidence" value="ECO:0007669"/>
    <property type="project" value="InterPro"/>
</dbReference>
<evidence type="ECO:0000313" key="9">
    <source>
        <dbReference type="Proteomes" id="UP000277580"/>
    </source>
</evidence>
<evidence type="ECO:0000256" key="6">
    <source>
        <dbReference type="SAM" id="MobiDB-lite"/>
    </source>
</evidence>
<feature type="region of interest" description="Disordered" evidence="6">
    <location>
        <begin position="1"/>
        <end position="21"/>
    </location>
</feature>
<protein>
    <recommendedName>
        <fullName evidence="10">Amino acid transporter</fullName>
    </recommendedName>
</protein>
<evidence type="ECO:0000256" key="3">
    <source>
        <dbReference type="ARBA" id="ARBA00022692"/>
    </source>
</evidence>
<evidence type="ECO:0000256" key="7">
    <source>
        <dbReference type="SAM" id="Phobius"/>
    </source>
</evidence>
<feature type="transmembrane region" description="Helical" evidence="7">
    <location>
        <begin position="125"/>
        <end position="149"/>
    </location>
</feature>
<evidence type="ECO:0000256" key="4">
    <source>
        <dbReference type="ARBA" id="ARBA00022989"/>
    </source>
</evidence>
<dbReference type="OrthoDB" id="3257095at2759"/>
<dbReference type="GO" id="GO:0016020">
    <property type="term" value="C:membrane"/>
    <property type="evidence" value="ECO:0007669"/>
    <property type="project" value="UniProtKB-SubCell"/>
</dbReference>
<dbReference type="InterPro" id="IPR002293">
    <property type="entry name" value="AA/rel_permease1"/>
</dbReference>
<keyword evidence="5 7" id="KW-0472">Membrane</keyword>
<feature type="transmembrane region" description="Helical" evidence="7">
    <location>
        <begin position="278"/>
        <end position="301"/>
    </location>
</feature>
<feature type="transmembrane region" description="Helical" evidence="7">
    <location>
        <begin position="44"/>
        <end position="72"/>
    </location>
</feature>
<evidence type="ECO:0000313" key="8">
    <source>
        <dbReference type="EMBL" id="RPB09613.1"/>
    </source>
</evidence>
<dbReference type="PANTHER" id="PTHR45649:SF7">
    <property type="entry name" value="CHOLINE TRANSPORT PROTEIN"/>
    <property type="match status" value="1"/>
</dbReference>
<keyword evidence="2" id="KW-0813">Transport</keyword>
<sequence>MSSNINTTGLPTAKSTEAGYTSTADQDDVRLSEMGYSSELGRKFSLLSILSVGFSISNSWWAVTGALVTGIMNGGAAIYIYGTILVALVHVAIGASLGELASAYPNAGGQYYWVIMLAPRSYKRFLSYFTGVVSWAGAMITGASVSLVVGQGVVGIIILCRPEITYHPWMAVIGYQMVNMLVFFLNCYSRILPNLSKASFYISLFSFFVITLSILIASPQKASVDSVFRGFSNFSGWDSNAICFFTGLLGVNWGFSCLDACTHMAEELPKPDRNVPKAILGTVAIGFVTSWVYSIAILFSIQDLDAVIATPTFVPNLELFRQALRGSIAGTIVLEVLVLLTGIGCLMSIHTWQCRLMWSFSRDNGFPFSSYLSRVAPAPYNVPLWAHIFSTFWIAVLGFLYLISTSAFGSLVTGCILMQYVSYSIPVVLLMLQNRKLSNPGPFRLGRWGLCFCGYGDYICVCNCVLGFVGQGNLHGGQEN</sequence>
<dbReference type="Pfam" id="PF13520">
    <property type="entry name" value="AA_permease_2"/>
    <property type="match status" value="1"/>
</dbReference>
<evidence type="ECO:0008006" key="10">
    <source>
        <dbReference type="Google" id="ProtNLM"/>
    </source>
</evidence>
<dbReference type="EMBL" id="ML119150">
    <property type="protein sequence ID" value="RPB09613.1"/>
    <property type="molecule type" value="Genomic_DNA"/>
</dbReference>
<feature type="transmembrane region" description="Helical" evidence="7">
    <location>
        <begin position="328"/>
        <end position="352"/>
    </location>
</feature>
<name>A0A3N4KGE4_9PEZI</name>
<dbReference type="STRING" id="1392247.A0A3N4KGE4"/>
<feature type="transmembrane region" description="Helical" evidence="7">
    <location>
        <begin position="200"/>
        <end position="219"/>
    </location>
</feature>
<dbReference type="PIRSF" id="PIRSF006060">
    <property type="entry name" value="AA_transporter"/>
    <property type="match status" value="1"/>
</dbReference>
<reference evidence="8 9" key="1">
    <citation type="journal article" date="2018" name="Nat. Ecol. Evol.">
        <title>Pezizomycetes genomes reveal the molecular basis of ectomycorrhizal truffle lifestyle.</title>
        <authorList>
            <person name="Murat C."/>
            <person name="Payen T."/>
            <person name="Noel B."/>
            <person name="Kuo A."/>
            <person name="Morin E."/>
            <person name="Chen J."/>
            <person name="Kohler A."/>
            <person name="Krizsan K."/>
            <person name="Balestrini R."/>
            <person name="Da Silva C."/>
            <person name="Montanini B."/>
            <person name="Hainaut M."/>
            <person name="Levati E."/>
            <person name="Barry K.W."/>
            <person name="Belfiori B."/>
            <person name="Cichocki N."/>
            <person name="Clum A."/>
            <person name="Dockter R.B."/>
            <person name="Fauchery L."/>
            <person name="Guy J."/>
            <person name="Iotti M."/>
            <person name="Le Tacon F."/>
            <person name="Lindquist E.A."/>
            <person name="Lipzen A."/>
            <person name="Malagnac F."/>
            <person name="Mello A."/>
            <person name="Molinier V."/>
            <person name="Miyauchi S."/>
            <person name="Poulain J."/>
            <person name="Riccioni C."/>
            <person name="Rubini A."/>
            <person name="Sitrit Y."/>
            <person name="Splivallo R."/>
            <person name="Traeger S."/>
            <person name="Wang M."/>
            <person name="Zifcakova L."/>
            <person name="Wipf D."/>
            <person name="Zambonelli A."/>
            <person name="Paolocci F."/>
            <person name="Nowrousian M."/>
            <person name="Ottonello S."/>
            <person name="Baldrian P."/>
            <person name="Spatafora J.W."/>
            <person name="Henrissat B."/>
            <person name="Nagy L.G."/>
            <person name="Aury J.M."/>
            <person name="Wincker P."/>
            <person name="Grigoriev I.V."/>
            <person name="Bonfante P."/>
            <person name="Martin F.M."/>
        </authorList>
    </citation>
    <scope>NUCLEOTIDE SEQUENCE [LARGE SCALE GENOMIC DNA]</scope>
    <source>
        <strain evidence="8 9">CCBAS932</strain>
    </source>
</reference>
<dbReference type="Proteomes" id="UP000277580">
    <property type="component" value="Unassembled WGS sequence"/>
</dbReference>
<keyword evidence="9" id="KW-1185">Reference proteome</keyword>
<accession>A0A3N4KGE4</accession>
<keyword evidence="3 7" id="KW-0812">Transmembrane</keyword>
<feature type="transmembrane region" description="Helical" evidence="7">
    <location>
        <begin position="384"/>
        <end position="403"/>
    </location>
</feature>
<dbReference type="PANTHER" id="PTHR45649">
    <property type="entry name" value="AMINO-ACID PERMEASE BAT1"/>
    <property type="match status" value="1"/>
</dbReference>
<evidence type="ECO:0000256" key="5">
    <source>
        <dbReference type="ARBA" id="ARBA00023136"/>
    </source>
</evidence>
<feature type="transmembrane region" description="Helical" evidence="7">
    <location>
        <begin position="169"/>
        <end position="188"/>
    </location>
</feature>
<gene>
    <name evidence="8" type="ORF">P167DRAFT_554819</name>
</gene>
<keyword evidence="4 7" id="KW-1133">Transmembrane helix</keyword>
<dbReference type="AlphaFoldDB" id="A0A3N4KGE4"/>
<feature type="transmembrane region" description="Helical" evidence="7">
    <location>
        <begin position="78"/>
        <end position="104"/>
    </location>
</feature>
<feature type="transmembrane region" description="Helical" evidence="7">
    <location>
        <begin position="239"/>
        <end position="258"/>
    </location>
</feature>
<comment type="subcellular location">
    <subcellularLocation>
        <location evidence="1">Membrane</location>
        <topology evidence="1">Multi-pass membrane protein</topology>
    </subcellularLocation>
</comment>
<feature type="transmembrane region" description="Helical" evidence="7">
    <location>
        <begin position="409"/>
        <end position="432"/>
    </location>
</feature>